<evidence type="ECO:0000313" key="5">
    <source>
        <dbReference type="Proteomes" id="UP000057158"/>
    </source>
</evidence>
<dbReference type="Gene3D" id="2.60.40.2340">
    <property type="match status" value="3"/>
</dbReference>
<gene>
    <name evidence="4" type="ORF">DSOUD_3025</name>
</gene>
<evidence type="ECO:0000256" key="2">
    <source>
        <dbReference type="ARBA" id="ARBA00022729"/>
    </source>
</evidence>
<organism evidence="4 5">
    <name type="scientific">Desulfuromonas soudanensis</name>
    <dbReference type="NCBI Taxonomy" id="1603606"/>
    <lineage>
        <taxon>Bacteria</taxon>
        <taxon>Pseudomonadati</taxon>
        <taxon>Thermodesulfobacteriota</taxon>
        <taxon>Desulfuromonadia</taxon>
        <taxon>Desulfuromonadales</taxon>
        <taxon>Desulfuromonadaceae</taxon>
        <taxon>Desulfuromonas</taxon>
    </lineage>
</organism>
<dbReference type="Proteomes" id="UP000057158">
    <property type="component" value="Chromosome"/>
</dbReference>
<dbReference type="STRING" id="1603606.DSOUD_3025"/>
<accession>A0A0M4D4T9</accession>
<dbReference type="EMBL" id="CP010802">
    <property type="protein sequence ID" value="ALC17751.1"/>
    <property type="molecule type" value="Genomic_DNA"/>
</dbReference>
<reference evidence="4 5" key="1">
    <citation type="submission" date="2015-07" db="EMBL/GenBank/DDBJ databases">
        <title>Isolation and Genomic Characterization of a Novel Halophilic Metal-Reducing Deltaproteobacterium from the Deep Subsurface.</title>
        <authorList>
            <person name="Badalamenti J.P."/>
            <person name="Summers Z.M."/>
            <person name="Gralnick J.A."/>
            <person name="Bond D.R."/>
        </authorList>
    </citation>
    <scope>NUCLEOTIDE SEQUENCE [LARGE SCALE GENOMIC DNA]</scope>
    <source>
        <strain evidence="4 5">WTL</strain>
    </source>
</reference>
<feature type="chain" id="PRO_5005791882" description="DUF3494 domain-containing protein" evidence="3">
    <location>
        <begin position="25"/>
        <end position="552"/>
    </location>
</feature>
<dbReference type="RefSeq" id="WP_053551741.1">
    <property type="nucleotide sequence ID" value="NZ_CP010802.1"/>
</dbReference>
<dbReference type="OrthoDB" id="2082707at2"/>
<protein>
    <recommendedName>
        <fullName evidence="6">DUF3494 domain-containing protein</fullName>
    </recommendedName>
</protein>
<name>A0A0M4D4T9_9BACT</name>
<evidence type="ECO:0000256" key="1">
    <source>
        <dbReference type="ARBA" id="ARBA00005445"/>
    </source>
</evidence>
<feature type="signal peptide" evidence="3">
    <location>
        <begin position="1"/>
        <end position="24"/>
    </location>
</feature>
<sequence>MNILRRYTNKWVVALVLVAFVAGCGDDNDGVWNAPAGTANEMTAYSLDGTDGVVTEGTTPKTIEVVMPFGTDLAQALIATYTTTGVAVTVDAVVQESGVTENVFLSVPQAPVIYTVTAEDGSIATYEVNVTVAASNAAVMTSYSLGVNAGIVSENANPKTIDVIMPFGTDLALPLIATFVATGDVEIGTVLQESGVTENVFAAPVTYTVIAADGIASATYEVNVTVAANDAAAITSYSLEGTDGIISENTLPKTIAVEMPFGTDLATDLAATFTTSPGASVAIGVTPQVSTETLNNFTNQVIYTVTAADGVTTADYNVDVTVAPFTLVGVNLGTAGNYAILAQTGVSTVPTSVVTGDVGVSPVTSAALTGWALTADVTNTYSTSDQVVAPGKLYAADNIGGTTAVDLTAAVADMGFAYNDAAGRIVTSADTLNVGAGTLTDLTLAPGVYEWGGALDIPTDLALSGTSTDVWIFKVAGTLTMAAAKNVTLAGGALPRNIFWQVSEGVTIGAGTHFEGIILGKTSITFGNLASINGRLLAQTAVVLDATTVTAP</sequence>
<proteinExistence type="inferred from homology"/>
<dbReference type="AlphaFoldDB" id="A0A0M4D4T9"/>
<keyword evidence="2 3" id="KW-0732">Signal</keyword>
<keyword evidence="5" id="KW-1185">Reference proteome</keyword>
<evidence type="ECO:0000313" key="4">
    <source>
        <dbReference type="EMBL" id="ALC17751.1"/>
    </source>
</evidence>
<dbReference type="PATRIC" id="fig|1603606.3.peg.3262"/>
<dbReference type="InterPro" id="IPR021884">
    <property type="entry name" value="Ice-bd_prot"/>
</dbReference>
<dbReference type="KEGG" id="des:DSOUD_3025"/>
<comment type="similarity">
    <text evidence="1">Belongs to the ice-binding protein family.</text>
</comment>
<evidence type="ECO:0008006" key="6">
    <source>
        <dbReference type="Google" id="ProtNLM"/>
    </source>
</evidence>
<evidence type="ECO:0000256" key="3">
    <source>
        <dbReference type="SAM" id="SignalP"/>
    </source>
</evidence>
<dbReference type="Pfam" id="PF11999">
    <property type="entry name" value="Ice_binding"/>
    <property type="match status" value="1"/>
</dbReference>
<dbReference type="PROSITE" id="PS51257">
    <property type="entry name" value="PROKAR_LIPOPROTEIN"/>
    <property type="match status" value="1"/>
</dbReference>